<evidence type="ECO:0000313" key="2">
    <source>
        <dbReference type="EMBL" id="EAU48356.1"/>
    </source>
</evidence>
<evidence type="ECO:0000313" key="3">
    <source>
        <dbReference type="Proteomes" id="UP000006230"/>
    </source>
</evidence>
<evidence type="ECO:0000259" key="1">
    <source>
        <dbReference type="Pfam" id="PF02129"/>
    </source>
</evidence>
<feature type="domain" description="Xaa-Pro dipeptidyl-peptidase-like" evidence="1">
    <location>
        <begin position="15"/>
        <end position="170"/>
    </location>
</feature>
<organism evidence="2 3">
    <name type="scientific">Salipiger bermudensis (strain DSM 26914 / JCM 13377 / KCTC 12554 / HTCC2601)</name>
    <name type="common">Pelagibaca bermudensis</name>
    <dbReference type="NCBI Taxonomy" id="314265"/>
    <lineage>
        <taxon>Bacteria</taxon>
        <taxon>Pseudomonadati</taxon>
        <taxon>Pseudomonadota</taxon>
        <taxon>Alphaproteobacteria</taxon>
        <taxon>Rhodobacterales</taxon>
        <taxon>Roseobacteraceae</taxon>
        <taxon>Salipiger</taxon>
    </lineage>
</organism>
<accession>Q0FX46</accession>
<dbReference type="HOGENOM" id="CLU_048587_0_2_5"/>
<dbReference type="InterPro" id="IPR000383">
    <property type="entry name" value="Xaa-Pro-like_dom"/>
</dbReference>
<dbReference type="Gene3D" id="1.10.10.800">
    <property type="match status" value="1"/>
</dbReference>
<dbReference type="PANTHER" id="PTHR47751">
    <property type="entry name" value="SUPERFAMILY HYDROLASE, PUTATIVE (AFU_ORTHOLOGUE AFUA_2G16580)-RELATED"/>
    <property type="match status" value="1"/>
</dbReference>
<sequence length="296" mass="32309">MKRVVFHNKIGMSVVGTLFVPENANGPLPAVVIGHPFGAVKEQSSIVYARKLAAEGYVALSFDQSFWGESDGYPRQTVVPDIYVDNISAAVDFLGTQDIVDRDRIGALGICGSGGFVLAAAQIDPRLKAIATVSMYNMGDANRHGIGGSVSAEDRWATLDAAMTQRQAEYEGAAPEYTSGAPDEIDETSDPVSKEFYDFYRTPRGYSPRTTTKPTLSSNIGFMNFYPFTRLDEISPRPVMFVAGTEAHSIEFSHDAYARAAEPKELVEVPGAGHVDLYDREELIPFDKLLSFFGKL</sequence>
<keyword evidence="3" id="KW-1185">Reference proteome</keyword>
<dbReference type="Gene3D" id="3.40.50.1820">
    <property type="entry name" value="alpha/beta hydrolase"/>
    <property type="match status" value="1"/>
</dbReference>
<dbReference type="PANTHER" id="PTHR47751:SF1">
    <property type="entry name" value="SUPERFAMILY HYDROLASE, PUTATIVE (AFU_ORTHOLOGUE AFUA_2G16580)-RELATED"/>
    <property type="match status" value="1"/>
</dbReference>
<reference evidence="2 3" key="1">
    <citation type="journal article" date="2010" name="J. Bacteriol.">
        <title>Genome sequences of Pelagibaca bermudensis HTCC2601T and Maritimibacter alkaliphilus HTCC2654T, the type strains of two marine Roseobacter genera.</title>
        <authorList>
            <person name="Thrash J.C."/>
            <person name="Cho J.C."/>
            <person name="Ferriera S."/>
            <person name="Johnson J."/>
            <person name="Vergin K.L."/>
            <person name="Giovannoni S.J."/>
        </authorList>
    </citation>
    <scope>NUCLEOTIDE SEQUENCE [LARGE SCALE GENOMIC DNA]</scope>
    <source>
        <strain evidence="3">DSM 26914 / JCM 13377 / KCTC 12554 / HTCC2601</strain>
    </source>
</reference>
<dbReference type="InterPro" id="IPR029058">
    <property type="entry name" value="AB_hydrolase_fold"/>
</dbReference>
<dbReference type="EMBL" id="AATQ01000001">
    <property type="protein sequence ID" value="EAU48356.1"/>
    <property type="molecule type" value="Genomic_DNA"/>
</dbReference>
<protein>
    <submittedName>
        <fullName evidence="2">Conserved hypothetical signal peptide protein</fullName>
    </submittedName>
</protein>
<dbReference type="AlphaFoldDB" id="Q0FX46"/>
<comment type="caution">
    <text evidence="2">The sequence shown here is derived from an EMBL/GenBank/DDBJ whole genome shotgun (WGS) entry which is preliminary data.</text>
</comment>
<dbReference type="InterPro" id="IPR051411">
    <property type="entry name" value="Polyketide_trans_af380"/>
</dbReference>
<dbReference type="GeneID" id="92503232"/>
<dbReference type="OrthoDB" id="9805123at2"/>
<dbReference type="Pfam" id="PF02129">
    <property type="entry name" value="Peptidase_S15"/>
    <property type="match status" value="1"/>
</dbReference>
<dbReference type="RefSeq" id="WP_007801714.1">
    <property type="nucleotide sequence ID" value="NZ_DS022277.1"/>
</dbReference>
<dbReference type="STRING" id="314265.R2601_02248"/>
<dbReference type="Proteomes" id="UP000006230">
    <property type="component" value="Unassembled WGS sequence"/>
</dbReference>
<gene>
    <name evidence="2" type="ORF">R2601_02248</name>
</gene>
<proteinExistence type="predicted"/>
<dbReference type="eggNOG" id="COG1073">
    <property type="taxonomic scope" value="Bacteria"/>
</dbReference>
<name>Q0FX46_SALBH</name>
<dbReference type="GO" id="GO:0016787">
    <property type="term" value="F:hydrolase activity"/>
    <property type="evidence" value="ECO:0007669"/>
    <property type="project" value="InterPro"/>
</dbReference>
<dbReference type="SUPFAM" id="SSF53474">
    <property type="entry name" value="alpha/beta-Hydrolases"/>
    <property type="match status" value="1"/>
</dbReference>